<protein>
    <submittedName>
        <fullName evidence="1">HAD hydrolase family protein</fullName>
    </submittedName>
</protein>
<comment type="caution">
    <text evidence="1">The sequence shown here is derived from an EMBL/GenBank/DDBJ whole genome shotgun (WGS) entry which is preliminary data.</text>
</comment>
<dbReference type="GO" id="GO:0016787">
    <property type="term" value="F:hydrolase activity"/>
    <property type="evidence" value="ECO:0007669"/>
    <property type="project" value="UniProtKB-KW"/>
</dbReference>
<organism evidence="1 2">
    <name type="scientific">Solibacillus palustris</name>
    <dbReference type="NCBI Taxonomy" id="2908203"/>
    <lineage>
        <taxon>Bacteria</taxon>
        <taxon>Bacillati</taxon>
        <taxon>Bacillota</taxon>
        <taxon>Bacilli</taxon>
        <taxon>Bacillales</taxon>
        <taxon>Caryophanaceae</taxon>
        <taxon>Solibacillus</taxon>
    </lineage>
</organism>
<proteinExistence type="predicted"/>
<dbReference type="Proteomes" id="UP001316087">
    <property type="component" value="Unassembled WGS sequence"/>
</dbReference>
<evidence type="ECO:0000313" key="1">
    <source>
        <dbReference type="EMBL" id="MCH7322759.1"/>
    </source>
</evidence>
<accession>A0ABS9UEJ5</accession>
<sequence length="49" mass="5245">MNHIFDVDGTNSRSTKQAINSLLDNGFHVVAATGRPSSICDEIAELGIE</sequence>
<name>A0ABS9UEJ5_9BACL</name>
<dbReference type="InterPro" id="IPR036412">
    <property type="entry name" value="HAD-like_sf"/>
</dbReference>
<dbReference type="InterPro" id="IPR023214">
    <property type="entry name" value="HAD_sf"/>
</dbReference>
<evidence type="ECO:0000313" key="2">
    <source>
        <dbReference type="Proteomes" id="UP001316087"/>
    </source>
</evidence>
<keyword evidence="2" id="KW-1185">Reference proteome</keyword>
<dbReference type="EMBL" id="JAKZFC010000004">
    <property type="protein sequence ID" value="MCH7322759.1"/>
    <property type="molecule type" value="Genomic_DNA"/>
</dbReference>
<dbReference type="Gene3D" id="3.40.50.1000">
    <property type="entry name" value="HAD superfamily/HAD-like"/>
    <property type="match status" value="1"/>
</dbReference>
<dbReference type="SUPFAM" id="SSF56784">
    <property type="entry name" value="HAD-like"/>
    <property type="match status" value="1"/>
</dbReference>
<dbReference type="Pfam" id="PF08282">
    <property type="entry name" value="Hydrolase_3"/>
    <property type="match status" value="1"/>
</dbReference>
<reference evidence="1 2" key="1">
    <citation type="submission" date="2022-03" db="EMBL/GenBank/DDBJ databases">
        <authorList>
            <person name="Jo J.-H."/>
            <person name="Im W.-T."/>
        </authorList>
    </citation>
    <scope>NUCLEOTIDE SEQUENCE [LARGE SCALE GENOMIC DNA]</scope>
    <source>
        <strain evidence="1 2">MA9</strain>
    </source>
</reference>
<keyword evidence="1" id="KW-0378">Hydrolase</keyword>
<gene>
    <name evidence="1" type="ORF">LZ480_12745</name>
</gene>